<dbReference type="InterPro" id="IPR029032">
    <property type="entry name" value="AhpD-like"/>
</dbReference>
<keyword evidence="3" id="KW-1185">Reference proteome</keyword>
<keyword evidence="2" id="KW-0560">Oxidoreductase</keyword>
<dbReference type="AlphaFoldDB" id="A0A3N1HGN6"/>
<keyword evidence="2" id="KW-0575">Peroxidase</keyword>
<dbReference type="EMBL" id="RJKM01000001">
    <property type="protein sequence ID" value="ROP41683.1"/>
    <property type="molecule type" value="Genomic_DNA"/>
</dbReference>
<dbReference type="GO" id="GO:0051920">
    <property type="term" value="F:peroxiredoxin activity"/>
    <property type="evidence" value="ECO:0007669"/>
    <property type="project" value="InterPro"/>
</dbReference>
<gene>
    <name evidence="2" type="ORF">EDD40_7119</name>
</gene>
<dbReference type="Pfam" id="PF02627">
    <property type="entry name" value="CMD"/>
    <property type="match status" value="1"/>
</dbReference>
<protein>
    <submittedName>
        <fullName evidence="2">AhpD family alkylhydroperoxidase</fullName>
    </submittedName>
</protein>
<name>A0A3N1HGN6_9PSEU</name>
<dbReference type="InterPro" id="IPR004675">
    <property type="entry name" value="AhpD_core"/>
</dbReference>
<dbReference type="InterPro" id="IPR003779">
    <property type="entry name" value="CMD-like"/>
</dbReference>
<evidence type="ECO:0000313" key="3">
    <source>
        <dbReference type="Proteomes" id="UP000268727"/>
    </source>
</evidence>
<dbReference type="Proteomes" id="UP000268727">
    <property type="component" value="Unassembled WGS sequence"/>
</dbReference>
<sequence length="361" mass="38549">MRPTLVQAGLRGLSTAQVRQVRAVRYGAAEQDVARVYRELERDFGVLAPPIALHASSPDVLAAAWLMLRETLLVPGTASRAHKEAVSTAVSETNNCPFCVSMHSSMLIDLVGYRDGAIPDPGTRAVAEWATANATPDGAAGHPVPFPASQGPEMIGTAVILQYLNRMVNIFLGELPLPPGAPAASMTVVRRVLVWLIKSAERRGPRPGASSDLLPDAPLPEDMKWAEGHAAIAGAYARAAAAVDEAGRRSVPAEVRSLVLEHLARWDGKPMGVSRAWVEDAIAGLPEDQRDAGRLALLTALASYQIDQSVLDRFRAGRPDDGSLIDLTSWSSLAAARRVGSWMTFRAQDEALPPAANSTHE</sequence>
<reference evidence="2 3" key="1">
    <citation type="submission" date="2018-11" db="EMBL/GenBank/DDBJ databases">
        <title>Sequencing the genomes of 1000 actinobacteria strains.</title>
        <authorList>
            <person name="Klenk H.-P."/>
        </authorList>
    </citation>
    <scope>NUCLEOTIDE SEQUENCE [LARGE SCALE GENOMIC DNA]</scope>
    <source>
        <strain evidence="2 3">DSM 44231</strain>
    </source>
</reference>
<comment type="caution">
    <text evidence="2">The sequence shown here is derived from an EMBL/GenBank/DDBJ whole genome shotgun (WGS) entry which is preliminary data.</text>
</comment>
<dbReference type="SUPFAM" id="SSF69118">
    <property type="entry name" value="AhpD-like"/>
    <property type="match status" value="1"/>
</dbReference>
<evidence type="ECO:0000259" key="1">
    <source>
        <dbReference type="Pfam" id="PF02627"/>
    </source>
</evidence>
<dbReference type="NCBIfam" id="TIGR00778">
    <property type="entry name" value="ahpD_dom"/>
    <property type="match status" value="1"/>
</dbReference>
<dbReference type="OrthoDB" id="3342615at2"/>
<evidence type="ECO:0000313" key="2">
    <source>
        <dbReference type="EMBL" id="ROP41683.1"/>
    </source>
</evidence>
<proteinExistence type="predicted"/>
<organism evidence="2 3">
    <name type="scientific">Saccharothrix texasensis</name>
    <dbReference type="NCBI Taxonomy" id="103734"/>
    <lineage>
        <taxon>Bacteria</taxon>
        <taxon>Bacillati</taxon>
        <taxon>Actinomycetota</taxon>
        <taxon>Actinomycetes</taxon>
        <taxon>Pseudonocardiales</taxon>
        <taxon>Pseudonocardiaceae</taxon>
        <taxon>Saccharothrix</taxon>
    </lineage>
</organism>
<dbReference type="Gene3D" id="1.20.1290.10">
    <property type="entry name" value="AhpD-like"/>
    <property type="match status" value="1"/>
</dbReference>
<feature type="domain" description="Carboxymuconolactone decarboxylase-like" evidence="1">
    <location>
        <begin position="61"/>
        <end position="107"/>
    </location>
</feature>
<accession>A0A3N1HGN6</accession>